<dbReference type="EMBL" id="CAJOBI010341990">
    <property type="protein sequence ID" value="CAF5214253.1"/>
    <property type="molecule type" value="Genomic_DNA"/>
</dbReference>
<dbReference type="Proteomes" id="UP000676336">
    <property type="component" value="Unassembled WGS sequence"/>
</dbReference>
<evidence type="ECO:0000313" key="2">
    <source>
        <dbReference type="EMBL" id="CAF5214253.1"/>
    </source>
</evidence>
<reference evidence="2" key="1">
    <citation type="submission" date="2021-02" db="EMBL/GenBank/DDBJ databases">
        <authorList>
            <person name="Nowell W R."/>
        </authorList>
    </citation>
    <scope>NUCLEOTIDE SEQUENCE</scope>
</reference>
<organism evidence="2 3">
    <name type="scientific">Rotaria magnacalcarata</name>
    <dbReference type="NCBI Taxonomy" id="392030"/>
    <lineage>
        <taxon>Eukaryota</taxon>
        <taxon>Metazoa</taxon>
        <taxon>Spiralia</taxon>
        <taxon>Gnathifera</taxon>
        <taxon>Rotifera</taxon>
        <taxon>Eurotatoria</taxon>
        <taxon>Bdelloidea</taxon>
        <taxon>Philodinida</taxon>
        <taxon>Philodinidae</taxon>
        <taxon>Rotaria</taxon>
    </lineage>
</organism>
<gene>
    <name evidence="2" type="ORF">SMN809_LOCUS79246</name>
</gene>
<evidence type="ECO:0000256" key="1">
    <source>
        <dbReference type="SAM" id="MobiDB-lite"/>
    </source>
</evidence>
<protein>
    <submittedName>
        <fullName evidence="2">Uncharacterized protein</fullName>
    </submittedName>
</protein>
<sequence>MTTTSSSSNMMKDVLLPTNSNDFDDIASS</sequence>
<dbReference type="AlphaFoldDB" id="A0A8S3J7A7"/>
<accession>A0A8S3J7A7</accession>
<evidence type="ECO:0000313" key="3">
    <source>
        <dbReference type="Proteomes" id="UP000676336"/>
    </source>
</evidence>
<name>A0A8S3J7A7_9BILA</name>
<feature type="non-terminal residue" evidence="2">
    <location>
        <position position="29"/>
    </location>
</feature>
<proteinExistence type="predicted"/>
<feature type="region of interest" description="Disordered" evidence="1">
    <location>
        <begin position="1"/>
        <end position="29"/>
    </location>
</feature>
<comment type="caution">
    <text evidence="2">The sequence shown here is derived from an EMBL/GenBank/DDBJ whole genome shotgun (WGS) entry which is preliminary data.</text>
</comment>